<proteinExistence type="predicted"/>
<sequence length="535" mass="61825">MDEAEAARAALRDVAVRNFGDDEYAIENYLSATTKAFQHYEQQQTALDKVFQNIANIAPDCEIAPIEECRAQAREDTREIEKWWTVLGSLLITYEDHIRKRWLRKSIAQRKQILLKVWPDINRIHRPDLPIYETTHLKPDPDLVATHGWPYIDLEDLSRPKALLMFLNSRGRHLSDKFAHSDLELAPLFKQRKEFVALRRDQYSMAFIGRGSGDGNGKFVYWNDRLGLTRSINNGLTVSVDHGLQILQIQSHILKFLAGCGLRIVRDLIGKMALPKELLQRPKPFPLSHDEISVSTLSNINRDAPYRPPADLDSVRLQSLVSAQRAQAIDYVWALREDPGFFADTVQDYRDHRPELILDHLGREHRNATDFPLYNEALRHMTTDAYALVFLWNKIQSRIIRLHNLSIEHSNEIHPNKNLPQDLFELLVNTRFLLEALSLDLIDTIKCLFSASPPVRSFHTRTNFDGPNPDKVTITRQFKFEKDDKSRDRALKLLWMLGNKGVRDHFTTHILLDELEGYLENHPRGKSFISPLIAT</sequence>
<evidence type="ECO:0000313" key="2">
    <source>
        <dbReference type="Proteomes" id="UP000481861"/>
    </source>
</evidence>
<dbReference type="Proteomes" id="UP000481861">
    <property type="component" value="Unassembled WGS sequence"/>
</dbReference>
<dbReference type="EMBL" id="JAADJZ010000001">
    <property type="protein sequence ID" value="KAF2877930.1"/>
    <property type="molecule type" value="Genomic_DNA"/>
</dbReference>
<reference evidence="1 2" key="1">
    <citation type="submission" date="2020-01" db="EMBL/GenBank/DDBJ databases">
        <authorList>
            <consortium name="DOE Joint Genome Institute"/>
            <person name="Haridas S."/>
            <person name="Albert R."/>
            <person name="Binder M."/>
            <person name="Bloem J."/>
            <person name="Labutti K."/>
            <person name="Salamov A."/>
            <person name="Andreopoulos B."/>
            <person name="Baker S.E."/>
            <person name="Barry K."/>
            <person name="Bills G."/>
            <person name="Bluhm B.H."/>
            <person name="Cannon C."/>
            <person name="Castanera R."/>
            <person name="Culley D.E."/>
            <person name="Daum C."/>
            <person name="Ezra D."/>
            <person name="Gonzalez J.B."/>
            <person name="Henrissat B."/>
            <person name="Kuo A."/>
            <person name="Liang C."/>
            <person name="Lipzen A."/>
            <person name="Lutzoni F."/>
            <person name="Magnuson J."/>
            <person name="Mondo S."/>
            <person name="Nolan M."/>
            <person name="Ohm R."/>
            <person name="Pangilinan J."/>
            <person name="Park H.-J.H."/>
            <person name="Ramirez L."/>
            <person name="Alfaro M."/>
            <person name="Sun H."/>
            <person name="Tritt A."/>
            <person name="Yoshinaga Y."/>
            <person name="Zwiers L.-H.L."/>
            <person name="Turgeon B.G."/>
            <person name="Goodwin S.B."/>
            <person name="Spatafora J.W."/>
            <person name="Crous P.W."/>
            <person name="Grigoriev I.V."/>
        </authorList>
    </citation>
    <scope>NUCLEOTIDE SEQUENCE [LARGE SCALE GENOMIC DNA]</scope>
    <source>
        <strain evidence="1 2">CBS 611.86</strain>
    </source>
</reference>
<name>A0A7C8IMG3_9PLEO</name>
<accession>A0A7C8IMG3</accession>
<keyword evidence="2" id="KW-1185">Reference proteome</keyword>
<organism evidence="1 2">
    <name type="scientific">Massariosphaeria phaeospora</name>
    <dbReference type="NCBI Taxonomy" id="100035"/>
    <lineage>
        <taxon>Eukaryota</taxon>
        <taxon>Fungi</taxon>
        <taxon>Dikarya</taxon>
        <taxon>Ascomycota</taxon>
        <taxon>Pezizomycotina</taxon>
        <taxon>Dothideomycetes</taxon>
        <taxon>Pleosporomycetidae</taxon>
        <taxon>Pleosporales</taxon>
        <taxon>Pleosporales incertae sedis</taxon>
        <taxon>Massariosphaeria</taxon>
    </lineage>
</organism>
<dbReference type="OrthoDB" id="3797658at2759"/>
<dbReference type="PANTHER" id="PTHR40788">
    <property type="entry name" value="CLR5 DOMAIN-CONTAINING PROTEIN-RELATED"/>
    <property type="match status" value="1"/>
</dbReference>
<dbReference type="PANTHER" id="PTHR40788:SF2">
    <property type="entry name" value="CLR5 DOMAIN-CONTAINING PROTEIN"/>
    <property type="match status" value="1"/>
</dbReference>
<evidence type="ECO:0000313" key="1">
    <source>
        <dbReference type="EMBL" id="KAF2877930.1"/>
    </source>
</evidence>
<gene>
    <name evidence="1" type="ORF">BDV95DRAFT_600621</name>
</gene>
<comment type="caution">
    <text evidence="1">The sequence shown here is derived from an EMBL/GenBank/DDBJ whole genome shotgun (WGS) entry which is preliminary data.</text>
</comment>
<protein>
    <submittedName>
        <fullName evidence="1">Uncharacterized protein</fullName>
    </submittedName>
</protein>
<dbReference type="AlphaFoldDB" id="A0A7C8IMG3"/>